<feature type="transmembrane region" description="Helical" evidence="6">
    <location>
        <begin position="7"/>
        <end position="33"/>
    </location>
</feature>
<dbReference type="OrthoDB" id="416064at2759"/>
<accession>C5KTZ5</accession>
<feature type="transmembrane region" description="Helical" evidence="6">
    <location>
        <begin position="48"/>
        <end position="67"/>
    </location>
</feature>
<organism evidence="9">
    <name type="scientific">Perkinsus marinus (strain ATCC 50983 / TXsc)</name>
    <dbReference type="NCBI Taxonomy" id="423536"/>
    <lineage>
        <taxon>Eukaryota</taxon>
        <taxon>Sar</taxon>
        <taxon>Alveolata</taxon>
        <taxon>Perkinsozoa</taxon>
        <taxon>Perkinsea</taxon>
        <taxon>Perkinsida</taxon>
        <taxon>Perkinsidae</taxon>
        <taxon>Perkinsus</taxon>
    </lineage>
</organism>
<dbReference type="Pfam" id="PF00520">
    <property type="entry name" value="Ion_trans"/>
    <property type="match status" value="1"/>
</dbReference>
<dbReference type="OMA" id="GMEIEDW"/>
<keyword evidence="4 6" id="KW-0472">Membrane</keyword>
<dbReference type="GO" id="GO:0005216">
    <property type="term" value="F:monoatomic ion channel activity"/>
    <property type="evidence" value="ECO:0007669"/>
    <property type="project" value="InterPro"/>
</dbReference>
<dbReference type="PANTHER" id="PTHR43336:SF3">
    <property type="entry name" value="GUANYLATE CYCLASE DOMAIN-CONTAINING PROTEIN"/>
    <property type="match status" value="1"/>
</dbReference>
<evidence type="ECO:0000256" key="1">
    <source>
        <dbReference type="ARBA" id="ARBA00004141"/>
    </source>
</evidence>
<evidence type="ECO:0000256" key="2">
    <source>
        <dbReference type="ARBA" id="ARBA00022692"/>
    </source>
</evidence>
<dbReference type="EMBL" id="GG676180">
    <property type="protein sequence ID" value="EER12037.1"/>
    <property type="molecule type" value="Genomic_DNA"/>
</dbReference>
<comment type="subcellular location">
    <subcellularLocation>
        <location evidence="1">Membrane</location>
        <topology evidence="1">Multi-pass membrane protein</topology>
    </subcellularLocation>
</comment>
<evidence type="ECO:0000313" key="8">
    <source>
        <dbReference type="EMBL" id="EER12037.1"/>
    </source>
</evidence>
<dbReference type="GeneID" id="9060950"/>
<dbReference type="AlphaFoldDB" id="C5KTZ5"/>
<evidence type="ECO:0000259" key="7">
    <source>
        <dbReference type="Pfam" id="PF00520"/>
    </source>
</evidence>
<protein>
    <recommendedName>
        <fullName evidence="7">Ion transport domain-containing protein</fullName>
    </recommendedName>
</protein>
<dbReference type="PANTHER" id="PTHR43336">
    <property type="entry name" value="OXYGEN SENSOR HISTIDINE KINASE RESPONSE REGULATOR DEVS/DOSS"/>
    <property type="match status" value="1"/>
</dbReference>
<keyword evidence="3 6" id="KW-1133">Transmembrane helix</keyword>
<dbReference type="InterPro" id="IPR027359">
    <property type="entry name" value="Volt_channel_dom_sf"/>
</dbReference>
<evidence type="ECO:0000256" key="6">
    <source>
        <dbReference type="SAM" id="Phobius"/>
    </source>
</evidence>
<evidence type="ECO:0000256" key="5">
    <source>
        <dbReference type="SAM" id="MobiDB-lite"/>
    </source>
</evidence>
<evidence type="ECO:0000256" key="4">
    <source>
        <dbReference type="ARBA" id="ARBA00023136"/>
    </source>
</evidence>
<feature type="region of interest" description="Disordered" evidence="5">
    <location>
        <begin position="172"/>
        <end position="196"/>
    </location>
</feature>
<feature type="transmembrane region" description="Helical" evidence="6">
    <location>
        <begin position="79"/>
        <end position="99"/>
    </location>
</feature>
<reference evidence="8 9" key="1">
    <citation type="submission" date="2008-07" db="EMBL/GenBank/DDBJ databases">
        <authorList>
            <person name="El-Sayed N."/>
            <person name="Caler E."/>
            <person name="Inman J."/>
            <person name="Amedeo P."/>
            <person name="Hass B."/>
            <person name="Wortman J."/>
        </authorList>
    </citation>
    <scope>NUCLEOTIDE SEQUENCE [LARGE SCALE GENOMIC DNA]</scope>
    <source>
        <strain evidence="9">ATCC 50983 / TXsc</strain>
    </source>
</reference>
<evidence type="ECO:0000256" key="3">
    <source>
        <dbReference type="ARBA" id="ARBA00022989"/>
    </source>
</evidence>
<proteinExistence type="predicted"/>
<name>C5KTZ5_PERM5</name>
<dbReference type="Gene3D" id="1.20.120.350">
    <property type="entry name" value="Voltage-gated potassium channels. Chain C"/>
    <property type="match status" value="1"/>
</dbReference>
<dbReference type="GO" id="GO:0016020">
    <property type="term" value="C:membrane"/>
    <property type="evidence" value="ECO:0007669"/>
    <property type="project" value="UniProtKB-SubCell"/>
</dbReference>
<dbReference type="InParanoid" id="C5KTZ5"/>
<gene>
    <name evidence="8" type="ORF">Pmar_PMAR019142</name>
</gene>
<dbReference type="InterPro" id="IPR005821">
    <property type="entry name" value="Ion_trans_dom"/>
</dbReference>
<keyword evidence="9" id="KW-1185">Reference proteome</keyword>
<feature type="compositionally biased region" description="Acidic residues" evidence="5">
    <location>
        <begin position="172"/>
        <end position="187"/>
    </location>
</feature>
<dbReference type="RefSeq" id="XP_002780242.1">
    <property type="nucleotide sequence ID" value="XM_002780196.1"/>
</dbReference>
<sequence length="269" mass="30241">MRLQNEWVRFCSVIVDKAWFSATTTILTLYALFGDDIRMACFEQDADSTFNAITIACLVVFGIEIILQSFGKPDYFGGFFFLLDVLATGSLVLDLTYVAEDLFGDDSGTAGQGDAARAGRMSRAGTRAGRIVRIIRLIRLIRIAKMYKAFVDAQQREARVKNRQKQEELALEYVEEEEEEEEEEEGESFTSDDQSEISEDFLDDDLDLMSGVDEEIVEPESRVGKKLTEKTTQKLIVASPLLLSPYQFSIDCSVVLLSCGSMDMFICKQ</sequence>
<feature type="domain" description="Ion transport" evidence="7">
    <location>
        <begin position="19"/>
        <end position="152"/>
    </location>
</feature>
<evidence type="ECO:0000313" key="9">
    <source>
        <dbReference type="Proteomes" id="UP000007800"/>
    </source>
</evidence>
<keyword evidence="2 6" id="KW-0812">Transmembrane</keyword>
<dbReference type="Proteomes" id="UP000007800">
    <property type="component" value="Unassembled WGS sequence"/>
</dbReference>